<proteinExistence type="predicted"/>
<organism evidence="2 3">
    <name type="scientific">Protopolystoma xenopodis</name>
    <dbReference type="NCBI Taxonomy" id="117903"/>
    <lineage>
        <taxon>Eukaryota</taxon>
        <taxon>Metazoa</taxon>
        <taxon>Spiralia</taxon>
        <taxon>Lophotrochozoa</taxon>
        <taxon>Platyhelminthes</taxon>
        <taxon>Monogenea</taxon>
        <taxon>Polyopisthocotylea</taxon>
        <taxon>Polystomatidea</taxon>
        <taxon>Polystomatidae</taxon>
        <taxon>Protopolystoma</taxon>
    </lineage>
</organism>
<evidence type="ECO:0000313" key="3">
    <source>
        <dbReference type="Proteomes" id="UP000784294"/>
    </source>
</evidence>
<dbReference type="Proteomes" id="UP000784294">
    <property type="component" value="Unassembled WGS sequence"/>
</dbReference>
<gene>
    <name evidence="2" type="ORF">PXEA_LOCUS6233</name>
</gene>
<reference evidence="2" key="1">
    <citation type="submission" date="2018-11" db="EMBL/GenBank/DDBJ databases">
        <authorList>
            <consortium name="Pathogen Informatics"/>
        </authorList>
    </citation>
    <scope>NUCLEOTIDE SEQUENCE</scope>
</reference>
<dbReference type="EMBL" id="CAAALY010015850">
    <property type="protein sequence ID" value="VEL12793.1"/>
    <property type="molecule type" value="Genomic_DNA"/>
</dbReference>
<name>A0A3S5A1W9_9PLAT</name>
<sequence>MALVLTIIRQLFQPRLCDVTASYPFLLLASTRFAHPVSDASPVSTDSDRQVDLTCATRVARNAVRVRSTTSEPTQFRFPPQRPDTPGQQEEDEKHAVYLVLVSGAAAELLPWSLLRVTSRPDDFLFGPVTTSERERERERATIVLSSNFTSVGSGCRLRVLCTHKHAQTCIQAGERPTTKPLSLHTDSIVEMSSCKCDKRSHLKRSLPTVLLSCQGITKAHFRNVTTGQSRENKINWVSTVIS</sequence>
<accession>A0A3S5A1W9</accession>
<evidence type="ECO:0000313" key="2">
    <source>
        <dbReference type="EMBL" id="VEL12793.1"/>
    </source>
</evidence>
<keyword evidence="3" id="KW-1185">Reference proteome</keyword>
<comment type="caution">
    <text evidence="2">The sequence shown here is derived from an EMBL/GenBank/DDBJ whole genome shotgun (WGS) entry which is preliminary data.</text>
</comment>
<evidence type="ECO:0000256" key="1">
    <source>
        <dbReference type="SAM" id="MobiDB-lite"/>
    </source>
</evidence>
<feature type="region of interest" description="Disordered" evidence="1">
    <location>
        <begin position="67"/>
        <end position="92"/>
    </location>
</feature>
<protein>
    <submittedName>
        <fullName evidence="2">Uncharacterized protein</fullName>
    </submittedName>
</protein>
<dbReference type="AlphaFoldDB" id="A0A3S5A1W9"/>